<accession>A0ABR4BGN0</accession>
<reference evidence="1 2" key="1">
    <citation type="submission" date="2024-09" db="EMBL/GenBank/DDBJ databases">
        <title>Rethinking Asexuality: The Enigmatic Case of Functional Sexual Genes in Lepraria (Stereocaulaceae).</title>
        <authorList>
            <person name="Doellman M."/>
            <person name="Sun Y."/>
            <person name="Barcenas-Pena A."/>
            <person name="Lumbsch H.T."/>
            <person name="Grewe F."/>
        </authorList>
    </citation>
    <scope>NUCLEOTIDE SEQUENCE [LARGE SCALE GENOMIC DNA]</scope>
    <source>
        <strain evidence="1 2">Grewe 0041</strain>
    </source>
</reference>
<sequence>MGRWNAPRRSLLLVHPDGAGSKATNEDLNLFFALSPDYAGIAKAAAGGNLWARQASTAKQLDELLPEAIESVKNGIGAVLDAHLGGPQGKYPGERNVNVG</sequence>
<protein>
    <submittedName>
        <fullName evidence="1">Uncharacterized protein</fullName>
    </submittedName>
</protein>
<comment type="caution">
    <text evidence="1">The sequence shown here is derived from an EMBL/GenBank/DDBJ whole genome shotgun (WGS) entry which is preliminary data.</text>
</comment>
<keyword evidence="2" id="KW-1185">Reference proteome</keyword>
<proteinExistence type="predicted"/>
<evidence type="ECO:0000313" key="1">
    <source>
        <dbReference type="EMBL" id="KAL2055088.1"/>
    </source>
</evidence>
<gene>
    <name evidence="1" type="ORF">ABVK25_004426</name>
</gene>
<dbReference type="Proteomes" id="UP001590951">
    <property type="component" value="Unassembled WGS sequence"/>
</dbReference>
<organism evidence="1 2">
    <name type="scientific">Lepraria finkii</name>
    <dbReference type="NCBI Taxonomy" id="1340010"/>
    <lineage>
        <taxon>Eukaryota</taxon>
        <taxon>Fungi</taxon>
        <taxon>Dikarya</taxon>
        <taxon>Ascomycota</taxon>
        <taxon>Pezizomycotina</taxon>
        <taxon>Lecanoromycetes</taxon>
        <taxon>OSLEUM clade</taxon>
        <taxon>Lecanoromycetidae</taxon>
        <taxon>Lecanorales</taxon>
        <taxon>Lecanorineae</taxon>
        <taxon>Stereocaulaceae</taxon>
        <taxon>Lepraria</taxon>
    </lineage>
</organism>
<evidence type="ECO:0000313" key="2">
    <source>
        <dbReference type="Proteomes" id="UP001590951"/>
    </source>
</evidence>
<dbReference type="EMBL" id="JBHFEH010000012">
    <property type="protein sequence ID" value="KAL2055088.1"/>
    <property type="molecule type" value="Genomic_DNA"/>
</dbReference>
<name>A0ABR4BGN0_9LECA</name>